<proteinExistence type="predicted"/>
<dbReference type="PANTHER" id="PTHR43364:SF15">
    <property type="entry name" value="ARYL-ALCOHOL DEHYDROGENASE AAD16-RELATED"/>
    <property type="match status" value="1"/>
</dbReference>
<dbReference type="Gene3D" id="3.20.20.100">
    <property type="entry name" value="NADP-dependent oxidoreductase domain"/>
    <property type="match status" value="1"/>
</dbReference>
<dbReference type="GeneID" id="30034454"/>
<dbReference type="EMBL" id="CP014503">
    <property type="protein sequence ID" value="ANB14917.1"/>
    <property type="molecule type" value="Genomic_DNA"/>
</dbReference>
<protein>
    <submittedName>
        <fullName evidence="3">Aldo-keto reductase superfamily protein</fullName>
    </submittedName>
</protein>
<dbReference type="OrthoDB" id="48988at2759"/>
<dbReference type="CDD" id="cd19079">
    <property type="entry name" value="AKR_EcYajO-like"/>
    <property type="match status" value="1"/>
</dbReference>
<dbReference type="InterPro" id="IPR036812">
    <property type="entry name" value="NAD(P)_OxRdtase_dom_sf"/>
</dbReference>
<feature type="domain" description="NADP-dependent oxidoreductase" evidence="2">
    <location>
        <begin position="18"/>
        <end position="305"/>
    </location>
</feature>
<dbReference type="InterPro" id="IPR023210">
    <property type="entry name" value="NADP_OxRdtase_dom"/>
</dbReference>
<dbReference type="Proteomes" id="UP000189580">
    <property type="component" value="Chromosome b"/>
</dbReference>
<accession>A0A161HMH0</accession>
<sequence length="316" mass="35554">MSIATEGAKGKDWIVDDEELGLQLLKKAYDSGIRTIDTANVYSHGHSELIVGKFLKKYNIPRSTVVILTKVHGRVDDPNIPDTEINWINRHGLSRKHVFDSVAASVERLGTYIDVLQIHRLDKSTPKREIMETLHDIVKSGDVRYIGSSSMRAVDFAQLQFIAEKNGWTKFISMQNYYSALYREEEREMIPFCNDTGVGLIPWSPLARGVLARPLDTIKSTLRSGTDPMFTKMNHGETEADQAIINRVEEIAKKRQVSMAIVALAWVLSKGAAPIVGFNKLERIDEAVASVSFKLTDDEIAYIEEPYQPKNIIGYV</sequence>
<dbReference type="AlphaFoldDB" id="A0A161HMH0"/>
<reference evidence="3 4" key="1">
    <citation type="submission" date="2016-02" db="EMBL/GenBank/DDBJ databases">
        <title>Complete genome sequence and transcriptome regulation of the pentose utilising yeast Sugiyamaella lignohabitans.</title>
        <authorList>
            <person name="Bellasio M."/>
            <person name="Peymann A."/>
            <person name="Valli M."/>
            <person name="Sipitzky M."/>
            <person name="Graf A."/>
            <person name="Sauer M."/>
            <person name="Marx H."/>
            <person name="Mattanovich D."/>
        </authorList>
    </citation>
    <scope>NUCLEOTIDE SEQUENCE [LARGE SCALE GENOMIC DNA]</scope>
    <source>
        <strain evidence="3 4">CBS 10342</strain>
    </source>
</reference>
<dbReference type="InterPro" id="IPR050523">
    <property type="entry name" value="AKR_Detox_Biosynth"/>
</dbReference>
<name>A0A161HMH0_9ASCO</name>
<dbReference type="GO" id="GO:0005829">
    <property type="term" value="C:cytosol"/>
    <property type="evidence" value="ECO:0007669"/>
    <property type="project" value="UniProtKB-ARBA"/>
</dbReference>
<dbReference type="Pfam" id="PF00248">
    <property type="entry name" value="Aldo_ket_red"/>
    <property type="match status" value="1"/>
</dbReference>
<dbReference type="SUPFAM" id="SSF51430">
    <property type="entry name" value="NAD(P)-linked oxidoreductase"/>
    <property type="match status" value="1"/>
</dbReference>
<evidence type="ECO:0000259" key="2">
    <source>
        <dbReference type="Pfam" id="PF00248"/>
    </source>
</evidence>
<dbReference type="GO" id="GO:0016491">
    <property type="term" value="F:oxidoreductase activity"/>
    <property type="evidence" value="ECO:0007669"/>
    <property type="project" value="UniProtKB-KW"/>
</dbReference>
<evidence type="ECO:0000313" key="4">
    <source>
        <dbReference type="Proteomes" id="UP000189580"/>
    </source>
</evidence>
<keyword evidence="4" id="KW-1185">Reference proteome</keyword>
<dbReference type="FunFam" id="3.20.20.100:FF:000004">
    <property type="entry name" value="Oxidoreductase, aldo/keto reductase"/>
    <property type="match status" value="1"/>
</dbReference>
<organism evidence="3 4">
    <name type="scientific">Sugiyamaella lignohabitans</name>
    <dbReference type="NCBI Taxonomy" id="796027"/>
    <lineage>
        <taxon>Eukaryota</taxon>
        <taxon>Fungi</taxon>
        <taxon>Dikarya</taxon>
        <taxon>Ascomycota</taxon>
        <taxon>Saccharomycotina</taxon>
        <taxon>Dipodascomycetes</taxon>
        <taxon>Dipodascales</taxon>
        <taxon>Trichomonascaceae</taxon>
        <taxon>Sugiyamaella</taxon>
    </lineage>
</organism>
<dbReference type="PANTHER" id="PTHR43364">
    <property type="entry name" value="NADH-SPECIFIC METHYLGLYOXAL REDUCTASE-RELATED"/>
    <property type="match status" value="1"/>
</dbReference>
<dbReference type="RefSeq" id="XP_018737394.1">
    <property type="nucleotide sequence ID" value="XM_018879482.1"/>
</dbReference>
<dbReference type="KEGG" id="slb:AWJ20_2532"/>
<keyword evidence="1" id="KW-0560">Oxidoreductase</keyword>
<gene>
    <name evidence="3" type="ORF">AWJ20_2532</name>
</gene>
<evidence type="ECO:0000256" key="1">
    <source>
        <dbReference type="ARBA" id="ARBA00023002"/>
    </source>
</evidence>
<evidence type="ECO:0000313" key="3">
    <source>
        <dbReference type="EMBL" id="ANB14917.1"/>
    </source>
</evidence>